<dbReference type="Pfam" id="PF05118">
    <property type="entry name" value="Asp_Arg_Hydrox"/>
    <property type="match status" value="1"/>
</dbReference>
<dbReference type="VEuPathDB" id="CryptoDB:Cvel_13713"/>
<dbReference type="GO" id="GO:0016020">
    <property type="term" value="C:membrane"/>
    <property type="evidence" value="ECO:0007669"/>
    <property type="project" value="TreeGrafter"/>
</dbReference>
<dbReference type="InterPro" id="IPR007803">
    <property type="entry name" value="Asp/Arg/Pro-Hydrxlase"/>
</dbReference>
<dbReference type="PANTHER" id="PTHR46332:SF5">
    <property type="entry name" value="ASPARTATE BETA-HYDROXYLASE DOMAIN CONTAINING 2"/>
    <property type="match status" value="1"/>
</dbReference>
<dbReference type="GO" id="GO:0051213">
    <property type="term" value="F:dioxygenase activity"/>
    <property type="evidence" value="ECO:0007669"/>
    <property type="project" value="UniProtKB-KW"/>
</dbReference>
<evidence type="ECO:0000256" key="4">
    <source>
        <dbReference type="SAM" id="SignalP"/>
    </source>
</evidence>
<evidence type="ECO:0000259" key="5">
    <source>
        <dbReference type="Pfam" id="PF05118"/>
    </source>
</evidence>
<evidence type="ECO:0000256" key="2">
    <source>
        <dbReference type="ARBA" id="ARBA00022964"/>
    </source>
</evidence>
<dbReference type="EMBL" id="CDMZ01005896">
    <property type="protein sequence ID" value="CEM55636.1"/>
    <property type="molecule type" value="Genomic_DNA"/>
</dbReference>
<evidence type="ECO:0000313" key="6">
    <source>
        <dbReference type="EMBL" id="CEM55636.1"/>
    </source>
</evidence>
<evidence type="ECO:0000256" key="1">
    <source>
        <dbReference type="ARBA" id="ARBA00007730"/>
    </source>
</evidence>
<keyword evidence="2" id="KW-0223">Dioxygenase</keyword>
<feature type="signal peptide" evidence="4">
    <location>
        <begin position="1"/>
        <end position="17"/>
    </location>
</feature>
<dbReference type="InterPro" id="IPR027443">
    <property type="entry name" value="IPNS-like_sf"/>
</dbReference>
<dbReference type="AlphaFoldDB" id="A0A0G4IEP4"/>
<gene>
    <name evidence="6" type="ORF">Cvel_13713</name>
</gene>
<comment type="similarity">
    <text evidence="1">Belongs to the aspartyl/asparaginyl beta-hydroxylase family.</text>
</comment>
<organism evidence="6">
    <name type="scientific">Chromera velia CCMP2878</name>
    <dbReference type="NCBI Taxonomy" id="1169474"/>
    <lineage>
        <taxon>Eukaryota</taxon>
        <taxon>Sar</taxon>
        <taxon>Alveolata</taxon>
        <taxon>Colpodellida</taxon>
        <taxon>Chromeraceae</taxon>
        <taxon>Chromera</taxon>
    </lineage>
</organism>
<reference evidence="6" key="1">
    <citation type="submission" date="2014-11" db="EMBL/GenBank/DDBJ databases">
        <authorList>
            <person name="Otto D Thomas"/>
            <person name="Naeem Raeece"/>
        </authorList>
    </citation>
    <scope>NUCLEOTIDE SEQUENCE</scope>
</reference>
<feature type="chain" id="PRO_5005192691" description="Aspartyl/asparaginy/proline hydroxylase domain-containing protein" evidence="4">
    <location>
        <begin position="18"/>
        <end position="332"/>
    </location>
</feature>
<keyword evidence="3" id="KW-0560">Oxidoreductase</keyword>
<proteinExistence type="inferred from homology"/>
<accession>A0A0G4IEP4</accession>
<evidence type="ECO:0000256" key="3">
    <source>
        <dbReference type="ARBA" id="ARBA00023002"/>
    </source>
</evidence>
<keyword evidence="4" id="KW-0732">Signal</keyword>
<name>A0A0G4IEP4_9ALVE</name>
<protein>
    <recommendedName>
        <fullName evidence="5">Aspartyl/asparaginy/proline hydroxylase domain-containing protein</fullName>
    </recommendedName>
</protein>
<sequence length="332" mass="38112">MKAFVLTLLLAAALSSARRVGDRAETAFLLLSPSPSRREKALTSRRMIDWEYFKTFGRKKTRREIFWDEMKKSIPKFKKLPRIQEYVKYASGQYGSMVPVVAPFHEPSTEFVPGLTAQPWWDPSQFPWISKLEENVETIQEELETALKNPGEFSFASDSAYSTTMGSGWSSIRLQRFGEWREENTAKFPKTTALLRDLNVPFAPRGVMFARQVPQTGVGRHSDGLNFILTLHLGLRVPKDLCSMKVGEEEWKKWEDGKSLVLDTSFVHETRNESPDSDRLVLIVDFWHPELTDEEREALQFVYFRGNQYDRKLIEGLQQPGGAVPQGSTARR</sequence>
<dbReference type="SUPFAM" id="SSF51197">
    <property type="entry name" value="Clavaminate synthase-like"/>
    <property type="match status" value="1"/>
</dbReference>
<dbReference type="InterPro" id="IPR051821">
    <property type="entry name" value="Asp/Asn_beta-hydroxylase"/>
</dbReference>
<dbReference type="PANTHER" id="PTHR46332">
    <property type="entry name" value="ASPARTATE BETA-HYDROXYLASE DOMAIN-CONTAINING PROTEIN 2"/>
    <property type="match status" value="1"/>
</dbReference>
<dbReference type="Gene3D" id="2.60.120.330">
    <property type="entry name" value="B-lactam Antibiotic, Isopenicillin N Synthase, Chain"/>
    <property type="match status" value="1"/>
</dbReference>
<feature type="domain" description="Aspartyl/asparaginy/proline hydroxylase" evidence="5">
    <location>
        <begin position="133"/>
        <end position="289"/>
    </location>
</feature>
<dbReference type="PhylomeDB" id="A0A0G4IEP4"/>